<gene>
    <name evidence="4" type="ORF">SAMN05216554_3317</name>
</gene>
<dbReference type="GO" id="GO:0006629">
    <property type="term" value="P:lipid metabolic process"/>
    <property type="evidence" value="ECO:0007669"/>
    <property type="project" value="UniProtKB-KW"/>
</dbReference>
<dbReference type="SUPFAM" id="SSF52151">
    <property type="entry name" value="FabD/lysophospholipase-like"/>
    <property type="match status" value="1"/>
</dbReference>
<evidence type="ECO:0000256" key="2">
    <source>
        <dbReference type="SAM" id="MobiDB-lite"/>
    </source>
</evidence>
<keyword evidence="5" id="KW-1185">Reference proteome</keyword>
<evidence type="ECO:0000259" key="3">
    <source>
        <dbReference type="Pfam" id="PF01734"/>
    </source>
</evidence>
<dbReference type="InterPro" id="IPR016035">
    <property type="entry name" value="Acyl_Trfase/lysoPLipase"/>
</dbReference>
<dbReference type="EMBL" id="FNPZ01000003">
    <property type="protein sequence ID" value="SDZ33062.1"/>
    <property type="molecule type" value="Genomic_DNA"/>
</dbReference>
<evidence type="ECO:0000313" key="4">
    <source>
        <dbReference type="EMBL" id="SDZ33062.1"/>
    </source>
</evidence>
<sequence length="310" mass="32165">MNTQPSSLHETSPSAPSRERALVLGGGSSAGNAWLIGVIAGLADSGLDVTEADLMIGTSAGSTAAAQITSASPARLYADILSTPVPQRHAPVATNGSRGFVGSPDDQLRRMTEIIAASADVVDMRRRQGAAALAKDVTSDGSEHGRWRSTVAARLPGQDWPEHRIAITAVDAHTGEPVVFDRDSGVDLADAVAASCAGGFAYRIGARRYIDGGYRRSSENADLAAGYQRVLVLSPLGGRTLLPLDWGMQLAVQVDELRAGGSSVETVLPDGDSLAAFGGSMMNLASRPASARAGFDQGRALAARLAGFWR</sequence>
<organism evidence="4 5">
    <name type="scientific">Herbiconiux ginsengi</name>
    <dbReference type="NCBI Taxonomy" id="381665"/>
    <lineage>
        <taxon>Bacteria</taxon>
        <taxon>Bacillati</taxon>
        <taxon>Actinomycetota</taxon>
        <taxon>Actinomycetes</taxon>
        <taxon>Micrococcales</taxon>
        <taxon>Microbacteriaceae</taxon>
        <taxon>Herbiconiux</taxon>
    </lineage>
</organism>
<dbReference type="InterPro" id="IPR002641">
    <property type="entry name" value="PNPLA_dom"/>
</dbReference>
<reference evidence="4 5" key="1">
    <citation type="submission" date="2016-10" db="EMBL/GenBank/DDBJ databases">
        <authorList>
            <person name="de Groot N.N."/>
        </authorList>
    </citation>
    <scope>NUCLEOTIDE SEQUENCE [LARGE SCALE GENOMIC DNA]</scope>
    <source>
        <strain evidence="4 5">CGMCC 4.3491</strain>
    </source>
</reference>
<dbReference type="STRING" id="381665.SAMN05216554_3317"/>
<dbReference type="Gene3D" id="3.40.1090.10">
    <property type="entry name" value="Cytosolic phospholipase A2 catalytic domain"/>
    <property type="match status" value="2"/>
</dbReference>
<feature type="domain" description="PNPLA" evidence="3">
    <location>
        <begin position="22"/>
        <end position="216"/>
    </location>
</feature>
<dbReference type="RefSeq" id="WP_092555748.1">
    <property type="nucleotide sequence ID" value="NZ_FNPZ01000003.1"/>
</dbReference>
<dbReference type="Proteomes" id="UP000198891">
    <property type="component" value="Unassembled WGS sequence"/>
</dbReference>
<dbReference type="OrthoDB" id="2339873at2"/>
<dbReference type="Pfam" id="PF01734">
    <property type="entry name" value="Patatin"/>
    <property type="match status" value="1"/>
</dbReference>
<feature type="region of interest" description="Disordered" evidence="2">
    <location>
        <begin position="1"/>
        <end position="23"/>
    </location>
</feature>
<proteinExistence type="predicted"/>
<name>A0A1H3S546_9MICO</name>
<dbReference type="AlphaFoldDB" id="A0A1H3S546"/>
<evidence type="ECO:0000256" key="1">
    <source>
        <dbReference type="ARBA" id="ARBA00023098"/>
    </source>
</evidence>
<accession>A0A1H3S546</accession>
<feature type="compositionally biased region" description="Polar residues" evidence="2">
    <location>
        <begin position="1"/>
        <end position="15"/>
    </location>
</feature>
<keyword evidence="1" id="KW-0443">Lipid metabolism</keyword>
<evidence type="ECO:0000313" key="5">
    <source>
        <dbReference type="Proteomes" id="UP000198891"/>
    </source>
</evidence>
<protein>
    <submittedName>
        <fullName evidence="4">NTE family protein</fullName>
    </submittedName>
</protein>